<comment type="catalytic activity">
    <reaction evidence="1">
        <text>ATP + protein L-histidine = ADP + protein N-phospho-L-histidine.</text>
        <dbReference type="EC" id="2.7.13.3"/>
    </reaction>
</comment>
<dbReference type="EMBL" id="JAMAST010000029">
    <property type="protein sequence ID" value="MCL1632959.1"/>
    <property type="molecule type" value="Genomic_DNA"/>
</dbReference>
<dbReference type="SMART" id="SM00387">
    <property type="entry name" value="HATPase_c"/>
    <property type="match status" value="1"/>
</dbReference>
<gene>
    <name evidence="10" type="ORF">M3N64_13620</name>
</gene>
<name>A0ABT0MFB3_9BACL</name>
<dbReference type="Gene3D" id="3.30.565.10">
    <property type="entry name" value="Histidine kinase-like ATPase, C-terminal domain"/>
    <property type="match status" value="1"/>
</dbReference>
<evidence type="ECO:0000256" key="1">
    <source>
        <dbReference type="ARBA" id="ARBA00000085"/>
    </source>
</evidence>
<dbReference type="InterPro" id="IPR004358">
    <property type="entry name" value="Sig_transdc_His_kin-like_C"/>
</dbReference>
<keyword evidence="4" id="KW-0808">Transferase</keyword>
<dbReference type="Pfam" id="PF13426">
    <property type="entry name" value="PAS_9"/>
    <property type="match status" value="1"/>
</dbReference>
<evidence type="ECO:0000256" key="3">
    <source>
        <dbReference type="ARBA" id="ARBA00022553"/>
    </source>
</evidence>
<protein>
    <recommendedName>
        <fullName evidence="2">histidine kinase</fullName>
        <ecNumber evidence="2">2.7.13.3</ecNumber>
    </recommendedName>
</protein>
<keyword evidence="11" id="KW-1185">Reference proteome</keyword>
<reference evidence="10 11" key="1">
    <citation type="submission" date="2022-05" db="EMBL/GenBank/DDBJ databases">
        <title>Sporolactobacillus sp nov CPB3-1, isolated from tree bark (Mangifera indica L.).</title>
        <authorList>
            <person name="Phuengjayaem S."/>
            <person name="Tanasupawat S."/>
        </authorList>
    </citation>
    <scope>NUCLEOTIDE SEQUENCE [LARGE SCALE GENOMIC DNA]</scope>
    <source>
        <strain evidence="10 11">CPB3-1</strain>
    </source>
</reference>
<dbReference type="InterPro" id="IPR003661">
    <property type="entry name" value="HisK_dim/P_dom"/>
</dbReference>
<dbReference type="InterPro" id="IPR035965">
    <property type="entry name" value="PAS-like_dom_sf"/>
</dbReference>
<dbReference type="InterPro" id="IPR036890">
    <property type="entry name" value="HATPase_C_sf"/>
</dbReference>
<evidence type="ECO:0000256" key="2">
    <source>
        <dbReference type="ARBA" id="ARBA00012438"/>
    </source>
</evidence>
<dbReference type="PANTHER" id="PTHR43065">
    <property type="entry name" value="SENSOR HISTIDINE KINASE"/>
    <property type="match status" value="1"/>
</dbReference>
<proteinExistence type="predicted"/>
<accession>A0ABT0MFB3</accession>
<dbReference type="PANTHER" id="PTHR43065:SF10">
    <property type="entry name" value="PEROXIDE STRESS-ACTIVATED HISTIDINE KINASE MAK3"/>
    <property type="match status" value="1"/>
</dbReference>
<dbReference type="Proteomes" id="UP001203004">
    <property type="component" value="Unassembled WGS sequence"/>
</dbReference>
<evidence type="ECO:0000256" key="5">
    <source>
        <dbReference type="ARBA" id="ARBA00022741"/>
    </source>
</evidence>
<dbReference type="Pfam" id="PF00512">
    <property type="entry name" value="HisKA"/>
    <property type="match status" value="1"/>
</dbReference>
<dbReference type="CDD" id="cd00075">
    <property type="entry name" value="HATPase"/>
    <property type="match status" value="1"/>
</dbReference>
<dbReference type="RefSeq" id="WP_249104053.1">
    <property type="nucleotide sequence ID" value="NZ_JAMAST010000029.1"/>
</dbReference>
<evidence type="ECO:0000259" key="9">
    <source>
        <dbReference type="PROSITE" id="PS50109"/>
    </source>
</evidence>
<keyword evidence="7 10" id="KW-0067">ATP-binding</keyword>
<dbReference type="SUPFAM" id="SSF47384">
    <property type="entry name" value="Homodimeric domain of signal transducing histidine kinase"/>
    <property type="match status" value="1"/>
</dbReference>
<evidence type="ECO:0000256" key="8">
    <source>
        <dbReference type="ARBA" id="ARBA00023012"/>
    </source>
</evidence>
<dbReference type="CDD" id="cd00082">
    <property type="entry name" value="HisKA"/>
    <property type="match status" value="1"/>
</dbReference>
<dbReference type="InterPro" id="IPR000014">
    <property type="entry name" value="PAS"/>
</dbReference>
<dbReference type="GO" id="GO:0005524">
    <property type="term" value="F:ATP binding"/>
    <property type="evidence" value="ECO:0007669"/>
    <property type="project" value="UniProtKB-KW"/>
</dbReference>
<evidence type="ECO:0000313" key="11">
    <source>
        <dbReference type="Proteomes" id="UP001203004"/>
    </source>
</evidence>
<keyword evidence="5" id="KW-0547">Nucleotide-binding</keyword>
<dbReference type="InterPro" id="IPR036097">
    <property type="entry name" value="HisK_dim/P_sf"/>
</dbReference>
<dbReference type="SMART" id="SM00388">
    <property type="entry name" value="HisKA"/>
    <property type="match status" value="1"/>
</dbReference>
<dbReference type="PRINTS" id="PR00344">
    <property type="entry name" value="BCTRLSENSOR"/>
</dbReference>
<keyword evidence="8" id="KW-0902">Two-component regulatory system</keyword>
<organism evidence="10 11">
    <name type="scientific">Sporolactobacillus mangiferae</name>
    <dbReference type="NCBI Taxonomy" id="2940498"/>
    <lineage>
        <taxon>Bacteria</taxon>
        <taxon>Bacillati</taxon>
        <taxon>Bacillota</taxon>
        <taxon>Bacilli</taxon>
        <taxon>Bacillales</taxon>
        <taxon>Sporolactobacillaceae</taxon>
        <taxon>Sporolactobacillus</taxon>
    </lineage>
</organism>
<dbReference type="InterPro" id="IPR005467">
    <property type="entry name" value="His_kinase_dom"/>
</dbReference>
<dbReference type="InterPro" id="IPR003594">
    <property type="entry name" value="HATPase_dom"/>
</dbReference>
<feature type="domain" description="Histidine kinase" evidence="9">
    <location>
        <begin position="146"/>
        <end position="350"/>
    </location>
</feature>
<dbReference type="Gene3D" id="1.10.287.130">
    <property type="match status" value="1"/>
</dbReference>
<evidence type="ECO:0000313" key="10">
    <source>
        <dbReference type="EMBL" id="MCL1632959.1"/>
    </source>
</evidence>
<evidence type="ECO:0000256" key="6">
    <source>
        <dbReference type="ARBA" id="ARBA00022777"/>
    </source>
</evidence>
<dbReference type="PROSITE" id="PS50109">
    <property type="entry name" value="HIS_KIN"/>
    <property type="match status" value="1"/>
</dbReference>
<dbReference type="EC" id="2.7.13.3" evidence="2"/>
<dbReference type="Pfam" id="PF02518">
    <property type="entry name" value="HATPase_c"/>
    <property type="match status" value="1"/>
</dbReference>
<dbReference type="SUPFAM" id="SSF55874">
    <property type="entry name" value="ATPase domain of HSP90 chaperone/DNA topoisomerase II/histidine kinase"/>
    <property type="match status" value="1"/>
</dbReference>
<comment type="caution">
    <text evidence="10">The sequence shown here is derived from an EMBL/GenBank/DDBJ whole genome shotgun (WGS) entry which is preliminary data.</text>
</comment>
<keyword evidence="3" id="KW-0597">Phosphoprotein</keyword>
<dbReference type="SUPFAM" id="SSF55785">
    <property type="entry name" value="PYP-like sensor domain (PAS domain)"/>
    <property type="match status" value="1"/>
</dbReference>
<sequence>MAGQSKDSVELDFKQMMDRIMDAILILNDEKIVYSNKAANQLLSFDEQASLCGLSIGIFVNPSSMPLVRTALDKITFCHSDREAIQLTIHAGNNLEIPADLFLCPLHDEDRSLIQLTVRDISEQKAAEESFIQSERLSVIGELSAGIIHEIRNPLTSIKGFLQLMQSSGHLNRDYLTIMLREIEQIEKITTELLYFTKQKNEQFTIIDMNRIAAESLQLFEAHSKKQNITLHLQLNHEPHCVKGDRTQLKQVFVNLIKNAFEASPANGEITVRLASSDQWIEVDVQDTGSGIPEHLFDHLGKSFFTTKVTGTGLGLMVTYTIVKHHKGIISVSSEENKGTTFHLRFPKAVAEKNNVD</sequence>
<evidence type="ECO:0000256" key="4">
    <source>
        <dbReference type="ARBA" id="ARBA00022679"/>
    </source>
</evidence>
<dbReference type="Gene3D" id="3.30.450.20">
    <property type="entry name" value="PAS domain"/>
    <property type="match status" value="1"/>
</dbReference>
<keyword evidence="6" id="KW-0418">Kinase</keyword>
<evidence type="ECO:0000256" key="7">
    <source>
        <dbReference type="ARBA" id="ARBA00022840"/>
    </source>
</evidence>